<feature type="region of interest" description="Disordered" evidence="1">
    <location>
        <begin position="43"/>
        <end position="64"/>
    </location>
</feature>
<evidence type="ECO:0000313" key="3">
    <source>
        <dbReference type="Proteomes" id="UP000823388"/>
    </source>
</evidence>
<dbReference type="Proteomes" id="UP000823388">
    <property type="component" value="Chromosome 4K"/>
</dbReference>
<protein>
    <submittedName>
        <fullName evidence="2">Uncharacterized protein</fullName>
    </submittedName>
</protein>
<accession>A0A8T0TMP4</accession>
<reference evidence="2" key="1">
    <citation type="submission" date="2020-05" db="EMBL/GenBank/DDBJ databases">
        <title>WGS assembly of Panicum virgatum.</title>
        <authorList>
            <person name="Lovell J.T."/>
            <person name="Jenkins J."/>
            <person name="Shu S."/>
            <person name="Juenger T.E."/>
            <person name="Schmutz J."/>
        </authorList>
    </citation>
    <scope>NUCLEOTIDE SEQUENCE</scope>
    <source>
        <strain evidence="2">AP13</strain>
    </source>
</reference>
<proteinExistence type="predicted"/>
<dbReference type="AlphaFoldDB" id="A0A8T0TMP4"/>
<name>A0A8T0TMP4_PANVG</name>
<organism evidence="2 3">
    <name type="scientific">Panicum virgatum</name>
    <name type="common">Blackwell switchgrass</name>
    <dbReference type="NCBI Taxonomy" id="38727"/>
    <lineage>
        <taxon>Eukaryota</taxon>
        <taxon>Viridiplantae</taxon>
        <taxon>Streptophyta</taxon>
        <taxon>Embryophyta</taxon>
        <taxon>Tracheophyta</taxon>
        <taxon>Spermatophyta</taxon>
        <taxon>Magnoliopsida</taxon>
        <taxon>Liliopsida</taxon>
        <taxon>Poales</taxon>
        <taxon>Poaceae</taxon>
        <taxon>PACMAD clade</taxon>
        <taxon>Panicoideae</taxon>
        <taxon>Panicodae</taxon>
        <taxon>Paniceae</taxon>
        <taxon>Panicinae</taxon>
        <taxon>Panicum</taxon>
        <taxon>Panicum sect. Hiantes</taxon>
    </lineage>
</organism>
<gene>
    <name evidence="2" type="ORF">PVAP13_4KG361215</name>
</gene>
<sequence>MSDYSSMLRSYWMMEEEDDDMHFLLDDDEAEVATYNLLVEAESSHTRRRSDAPPKVIRPRDLPSGHKRINADYFVPNPVYHDKQFRRRFRMFRPLFKCIKEPVKNHDDYFKKKCDDWLGRTIGSPKVCRVDAHSCLRTPGGCC</sequence>
<comment type="caution">
    <text evidence="2">The sequence shown here is derived from an EMBL/GenBank/DDBJ whole genome shotgun (WGS) entry which is preliminary data.</text>
</comment>
<dbReference type="EMBL" id="CM029043">
    <property type="protein sequence ID" value="KAG2611467.1"/>
    <property type="molecule type" value="Genomic_DNA"/>
</dbReference>
<dbReference type="PANTHER" id="PTHR47150:SF5">
    <property type="entry name" value="OS07G0546750 PROTEIN"/>
    <property type="match status" value="1"/>
</dbReference>
<evidence type="ECO:0000313" key="2">
    <source>
        <dbReference type="EMBL" id="KAG2611467.1"/>
    </source>
</evidence>
<evidence type="ECO:0000256" key="1">
    <source>
        <dbReference type="SAM" id="MobiDB-lite"/>
    </source>
</evidence>
<keyword evidence="3" id="KW-1185">Reference proteome</keyword>
<dbReference type="PANTHER" id="PTHR47150">
    <property type="entry name" value="OS12G0169200 PROTEIN"/>
    <property type="match status" value="1"/>
</dbReference>